<proteinExistence type="predicted"/>
<evidence type="ECO:0000256" key="1">
    <source>
        <dbReference type="SAM" id="MobiDB-lite"/>
    </source>
</evidence>
<feature type="non-terminal residue" evidence="2">
    <location>
        <position position="146"/>
    </location>
</feature>
<feature type="region of interest" description="Disordered" evidence="1">
    <location>
        <begin position="108"/>
        <end position="146"/>
    </location>
</feature>
<reference evidence="2 3" key="1">
    <citation type="submission" date="2015-03" db="EMBL/GenBank/DDBJ databases">
        <authorList>
            <person name="Hassan Y.I."/>
            <person name="Lepp D."/>
            <person name="Zhou T."/>
        </authorList>
    </citation>
    <scope>NUCLEOTIDE SEQUENCE [LARGE SCALE GENOMIC DNA]</scope>
    <source>
        <strain evidence="2 3">DSM 17137</strain>
    </source>
</reference>
<name>A0A0F5LQP0_9HYPH</name>
<dbReference type="Proteomes" id="UP000033608">
    <property type="component" value="Unassembled WGS sequence"/>
</dbReference>
<organism evidence="2 3">
    <name type="scientific">Devosia limi DSM 17137</name>
    <dbReference type="NCBI Taxonomy" id="1121477"/>
    <lineage>
        <taxon>Bacteria</taxon>
        <taxon>Pseudomonadati</taxon>
        <taxon>Pseudomonadota</taxon>
        <taxon>Alphaproteobacteria</taxon>
        <taxon>Hyphomicrobiales</taxon>
        <taxon>Devosiaceae</taxon>
        <taxon>Devosia</taxon>
    </lineage>
</organism>
<feature type="non-terminal residue" evidence="2">
    <location>
        <position position="1"/>
    </location>
</feature>
<dbReference type="EMBL" id="LAJF01000074">
    <property type="protein sequence ID" value="KKB84464.1"/>
    <property type="molecule type" value="Genomic_DNA"/>
</dbReference>
<gene>
    <name evidence="2" type="ORF">VW29_10195</name>
</gene>
<dbReference type="AlphaFoldDB" id="A0A0F5LQP0"/>
<dbReference type="SUPFAM" id="SSF53633">
    <property type="entry name" value="Carbamate kinase-like"/>
    <property type="match status" value="1"/>
</dbReference>
<protein>
    <submittedName>
        <fullName evidence="2">Uncharacterized protein</fullName>
    </submittedName>
</protein>
<keyword evidence="3" id="KW-1185">Reference proteome</keyword>
<evidence type="ECO:0000313" key="3">
    <source>
        <dbReference type="Proteomes" id="UP000033608"/>
    </source>
</evidence>
<accession>A0A0F5LQP0</accession>
<comment type="caution">
    <text evidence="2">The sequence shown here is derived from an EMBL/GenBank/DDBJ whole genome shotgun (WGS) entry which is preliminary data.</text>
</comment>
<dbReference type="Gene3D" id="3.40.1160.10">
    <property type="entry name" value="Acetylglutamate kinase-like"/>
    <property type="match status" value="1"/>
</dbReference>
<dbReference type="InterPro" id="IPR036393">
    <property type="entry name" value="AceGlu_kinase-like_sf"/>
</dbReference>
<evidence type="ECO:0000313" key="2">
    <source>
        <dbReference type="EMBL" id="KKB84464.1"/>
    </source>
</evidence>
<sequence>YTAPPAKDPLAPHLREVTATTPAIEAMAAGAARHCSRAGITTKVEAGRLATQAGTPMIIAKGTQTPPRAAPRQRPERAVRAALGPVGHAAGLGGDRARRAAGGRAVARRVAARPHGRGLTPSADGARRVLARGPAVRGRPAGRTRG</sequence>
<feature type="region of interest" description="Disordered" evidence="1">
    <location>
        <begin position="57"/>
        <end position="76"/>
    </location>
</feature>